<dbReference type="AlphaFoldDB" id="X0XJY8"/>
<protein>
    <submittedName>
        <fullName evidence="1">Uncharacterized protein</fullName>
    </submittedName>
</protein>
<dbReference type="EMBL" id="BARS01047035">
    <property type="protein sequence ID" value="GAG35667.1"/>
    <property type="molecule type" value="Genomic_DNA"/>
</dbReference>
<accession>X0XJY8</accession>
<reference evidence="1" key="1">
    <citation type="journal article" date="2014" name="Front. Microbiol.">
        <title>High frequency of phylogenetically diverse reductive dehalogenase-homologous genes in deep subseafloor sedimentary metagenomes.</title>
        <authorList>
            <person name="Kawai M."/>
            <person name="Futagami T."/>
            <person name="Toyoda A."/>
            <person name="Takaki Y."/>
            <person name="Nishi S."/>
            <person name="Hori S."/>
            <person name="Arai W."/>
            <person name="Tsubouchi T."/>
            <person name="Morono Y."/>
            <person name="Uchiyama I."/>
            <person name="Ito T."/>
            <person name="Fujiyama A."/>
            <person name="Inagaki F."/>
            <person name="Takami H."/>
        </authorList>
    </citation>
    <scope>NUCLEOTIDE SEQUENCE</scope>
    <source>
        <strain evidence="1">Expedition CK06-06</strain>
    </source>
</reference>
<gene>
    <name evidence="1" type="ORF">S01H1_70710</name>
</gene>
<evidence type="ECO:0000313" key="1">
    <source>
        <dbReference type="EMBL" id="GAG35667.1"/>
    </source>
</evidence>
<proteinExistence type="predicted"/>
<organism evidence="1">
    <name type="scientific">marine sediment metagenome</name>
    <dbReference type="NCBI Taxonomy" id="412755"/>
    <lineage>
        <taxon>unclassified sequences</taxon>
        <taxon>metagenomes</taxon>
        <taxon>ecological metagenomes</taxon>
    </lineage>
</organism>
<comment type="caution">
    <text evidence="1">The sequence shown here is derived from an EMBL/GenBank/DDBJ whole genome shotgun (WGS) entry which is preliminary data.</text>
</comment>
<sequence>MIEATMAPDWVVARYDFAAALVKYHRSKRPGADDYAALMAWEHVAFELDILTQNYARSIEMEANIARVLKREKDADNQDAEREGS</sequence>
<name>X0XJY8_9ZZZZ</name>